<name>A0ABV1VWI4_9ACTN</name>
<protein>
    <submittedName>
        <fullName evidence="2">Uncharacterized protein</fullName>
    </submittedName>
</protein>
<feature type="compositionally biased region" description="Acidic residues" evidence="1">
    <location>
        <begin position="71"/>
        <end position="90"/>
    </location>
</feature>
<evidence type="ECO:0000313" key="3">
    <source>
        <dbReference type="Proteomes" id="UP001458415"/>
    </source>
</evidence>
<sequence>MEQRIGSSSQPLKNEPVTGAGFDPAFVPGLTGPASASPESEDSAPQPQDAAPEAEEERPEAGSPDPAWTAEAEEAAVDGPEESDAADEGPDGPVFEAADRRARIVADHRGVRLSLDDQECEFRWDEIGAVETETPRFGKRFTVTVHTPERRWYPIEIEAPARSRFGEWEAQLDAVLDAYFDNGAADDRDGAAGEPDAADQDDDSNAADEDTAVSPA</sequence>
<keyword evidence="3" id="KW-1185">Reference proteome</keyword>
<proteinExistence type="predicted"/>
<accession>A0ABV1VWI4</accession>
<feature type="compositionally biased region" description="Polar residues" evidence="1">
    <location>
        <begin position="1"/>
        <end position="12"/>
    </location>
</feature>
<comment type="caution">
    <text evidence="2">The sequence shown here is derived from an EMBL/GenBank/DDBJ whole genome shotgun (WGS) entry which is preliminary data.</text>
</comment>
<dbReference type="EMBL" id="JBEPCU010000034">
    <property type="protein sequence ID" value="MER6976302.1"/>
    <property type="molecule type" value="Genomic_DNA"/>
</dbReference>
<reference evidence="2 3" key="1">
    <citation type="submission" date="2024-06" db="EMBL/GenBank/DDBJ databases">
        <title>The Natural Products Discovery Center: Release of the First 8490 Sequenced Strains for Exploring Actinobacteria Biosynthetic Diversity.</title>
        <authorList>
            <person name="Kalkreuter E."/>
            <person name="Kautsar S.A."/>
            <person name="Yang D."/>
            <person name="Bader C.D."/>
            <person name="Teijaro C.N."/>
            <person name="Fluegel L."/>
            <person name="Davis C.M."/>
            <person name="Simpson J.R."/>
            <person name="Lauterbach L."/>
            <person name="Steele A.D."/>
            <person name="Gui C."/>
            <person name="Meng S."/>
            <person name="Li G."/>
            <person name="Viehrig K."/>
            <person name="Ye F."/>
            <person name="Su P."/>
            <person name="Kiefer A.F."/>
            <person name="Nichols A."/>
            <person name="Cepeda A.J."/>
            <person name="Yan W."/>
            <person name="Fan B."/>
            <person name="Jiang Y."/>
            <person name="Adhikari A."/>
            <person name="Zheng C.-J."/>
            <person name="Schuster L."/>
            <person name="Cowan T.M."/>
            <person name="Smanski M.J."/>
            <person name="Chevrette M.G."/>
            <person name="De Carvalho L.P.S."/>
            <person name="Shen B."/>
        </authorList>
    </citation>
    <scope>NUCLEOTIDE SEQUENCE [LARGE SCALE GENOMIC DNA]</scope>
    <source>
        <strain evidence="2 3">NPDC000634</strain>
    </source>
</reference>
<evidence type="ECO:0000313" key="2">
    <source>
        <dbReference type="EMBL" id="MER6976302.1"/>
    </source>
</evidence>
<feature type="compositionally biased region" description="Acidic residues" evidence="1">
    <location>
        <begin position="196"/>
        <end position="216"/>
    </location>
</feature>
<organism evidence="2 3">
    <name type="scientific">Streptomyces carpinensis</name>
    <dbReference type="NCBI Taxonomy" id="66369"/>
    <lineage>
        <taxon>Bacteria</taxon>
        <taxon>Bacillati</taxon>
        <taxon>Actinomycetota</taxon>
        <taxon>Actinomycetes</taxon>
        <taxon>Kitasatosporales</taxon>
        <taxon>Streptomycetaceae</taxon>
        <taxon>Streptomyces</taxon>
    </lineage>
</organism>
<feature type="region of interest" description="Disordered" evidence="1">
    <location>
        <begin position="1"/>
        <end position="97"/>
    </location>
</feature>
<dbReference type="Proteomes" id="UP001458415">
    <property type="component" value="Unassembled WGS sequence"/>
</dbReference>
<feature type="region of interest" description="Disordered" evidence="1">
    <location>
        <begin position="183"/>
        <end position="216"/>
    </location>
</feature>
<gene>
    <name evidence="2" type="ORF">ABT317_04425</name>
</gene>
<evidence type="ECO:0000256" key="1">
    <source>
        <dbReference type="SAM" id="MobiDB-lite"/>
    </source>
</evidence>
<feature type="compositionally biased region" description="Low complexity" evidence="1">
    <location>
        <begin position="33"/>
        <end position="51"/>
    </location>
</feature>